<dbReference type="RefSeq" id="WP_380916505.1">
    <property type="nucleotide sequence ID" value="NZ_JBHTJG010000013.1"/>
</dbReference>
<dbReference type="EMBL" id="JBHTJG010000013">
    <property type="protein sequence ID" value="MFD0948486.1"/>
    <property type="molecule type" value="Genomic_DNA"/>
</dbReference>
<reference evidence="2" key="1">
    <citation type="journal article" date="2019" name="Int. J. Syst. Evol. Microbiol.">
        <title>The Global Catalogue of Microorganisms (GCM) 10K type strain sequencing project: providing services to taxonomists for standard genome sequencing and annotation.</title>
        <authorList>
            <consortium name="The Broad Institute Genomics Platform"/>
            <consortium name="The Broad Institute Genome Sequencing Center for Infectious Disease"/>
            <person name="Wu L."/>
            <person name="Ma J."/>
        </authorList>
    </citation>
    <scope>NUCLEOTIDE SEQUENCE [LARGE SCALE GENOMIC DNA]</scope>
    <source>
        <strain evidence="2">CCUG 62982</strain>
    </source>
</reference>
<gene>
    <name evidence="1" type="ORF">ACFQ1E_19260</name>
</gene>
<evidence type="ECO:0000313" key="2">
    <source>
        <dbReference type="Proteomes" id="UP001596977"/>
    </source>
</evidence>
<protein>
    <submittedName>
        <fullName evidence="1">Uncharacterized protein</fullName>
    </submittedName>
</protein>
<organism evidence="1 2">
    <name type="scientific">Sphingomonas canadensis</name>
    <dbReference type="NCBI Taxonomy" id="1219257"/>
    <lineage>
        <taxon>Bacteria</taxon>
        <taxon>Pseudomonadati</taxon>
        <taxon>Pseudomonadota</taxon>
        <taxon>Alphaproteobacteria</taxon>
        <taxon>Sphingomonadales</taxon>
        <taxon>Sphingomonadaceae</taxon>
        <taxon>Sphingomonas</taxon>
    </lineage>
</organism>
<sequence length="423" mass="47003">MPKHFATLDGIKRAATKLKRASGVSHNAALEQVARDAGFADYHAATIRFATPKTPRQRRQYPVTIYEFWSDRERGERGNESRTFMIDKPLSDLVKPHQLSGYLGGCSLASGNEIIGYGRSHSLEQARFEICRIARTLQFMAATGLKPSRGGRCYPKGSWDNRPPGADHDQGWYHPKTRSFVLSEEPYPGRFTSNAENRRAWAKRHGRKTVRIRWGGIYGHGTEFYLTGQVKGGVNVSALARRLAALAPAYTEADWPGADLPNTGTRPQPIVAPPASAHEAALAPVEYIEMSPELAAALKHQRDLDIAEAGPQAPEPSIDHRGVRVESRYSIAHELETMSAAVDAMPDLVRARLESIWCDSKACAFYTVEVKPGRWIEGIEHLIRDAVRAVTDGFNGLIVRDGEHEVWFDPEWEGDDYDCSAEA</sequence>
<evidence type="ECO:0000313" key="1">
    <source>
        <dbReference type="EMBL" id="MFD0948486.1"/>
    </source>
</evidence>
<keyword evidence="2" id="KW-1185">Reference proteome</keyword>
<proteinExistence type="predicted"/>
<dbReference type="Proteomes" id="UP001596977">
    <property type="component" value="Unassembled WGS sequence"/>
</dbReference>
<comment type="caution">
    <text evidence="1">The sequence shown here is derived from an EMBL/GenBank/DDBJ whole genome shotgun (WGS) entry which is preliminary data.</text>
</comment>
<accession>A0ABW3HFL1</accession>
<name>A0ABW3HFL1_9SPHN</name>